<reference evidence="10 11" key="1">
    <citation type="submission" date="2013-02" db="EMBL/GenBank/DDBJ databases">
        <title>The Genome Sequence of Acinetobacter sp. NIPH 809.</title>
        <authorList>
            <consortium name="The Broad Institute Genome Sequencing Platform"/>
            <consortium name="The Broad Institute Genome Sequencing Center for Infectious Disease"/>
            <person name="Cerqueira G."/>
            <person name="Feldgarden M."/>
            <person name="Courvalin P."/>
            <person name="Perichon B."/>
            <person name="Grillot-Courvalin C."/>
            <person name="Clermont D."/>
            <person name="Rocha E."/>
            <person name="Yoon E.-J."/>
            <person name="Nemec A."/>
            <person name="Walker B."/>
            <person name="Young S.K."/>
            <person name="Zeng Q."/>
            <person name="Gargeya S."/>
            <person name="Fitzgerald M."/>
            <person name="Haas B."/>
            <person name="Abouelleil A."/>
            <person name="Alvarado L."/>
            <person name="Arachchi H.M."/>
            <person name="Berlin A.M."/>
            <person name="Chapman S.B."/>
            <person name="Dewar J."/>
            <person name="Goldberg J."/>
            <person name="Griggs A."/>
            <person name="Gujja S."/>
            <person name="Hansen M."/>
            <person name="Howarth C."/>
            <person name="Imamovic A."/>
            <person name="Larimer J."/>
            <person name="McCowan C."/>
            <person name="Murphy C."/>
            <person name="Neiman D."/>
            <person name="Pearson M."/>
            <person name="Priest M."/>
            <person name="Roberts A."/>
            <person name="Saif S."/>
            <person name="Shea T."/>
            <person name="Sisk P."/>
            <person name="Sykes S."/>
            <person name="Wortman J."/>
            <person name="Nusbaum C."/>
            <person name="Birren B."/>
        </authorList>
    </citation>
    <scope>NUCLEOTIDE SEQUENCE [LARGE SCALE GENOMIC DNA]</scope>
    <source>
        <strain evidence="10 11">NIPH 809</strain>
    </source>
</reference>
<keyword evidence="5" id="KW-0732">Signal</keyword>
<evidence type="ECO:0000256" key="5">
    <source>
        <dbReference type="SAM" id="SignalP"/>
    </source>
</evidence>
<keyword evidence="3" id="KW-0813">Transport</keyword>
<evidence type="ECO:0000259" key="7">
    <source>
        <dbReference type="Pfam" id="PF25917"/>
    </source>
</evidence>
<gene>
    <name evidence="10" type="ORF">F993_03468</name>
</gene>
<dbReference type="InterPro" id="IPR006143">
    <property type="entry name" value="RND_pump_MFP"/>
</dbReference>
<evidence type="ECO:0000259" key="9">
    <source>
        <dbReference type="Pfam" id="PF25967"/>
    </source>
</evidence>
<dbReference type="Gene3D" id="2.40.50.100">
    <property type="match status" value="1"/>
</dbReference>
<keyword evidence="11" id="KW-1185">Reference proteome</keyword>
<dbReference type="InterPro" id="IPR058792">
    <property type="entry name" value="Beta-barrel_RND_2"/>
</dbReference>
<dbReference type="Pfam" id="PF25967">
    <property type="entry name" value="RND-MFP_C"/>
    <property type="match status" value="1"/>
</dbReference>
<organism evidence="10 11">
    <name type="scientific">Acinetobacter proteolyticus</name>
    <dbReference type="NCBI Taxonomy" id="1776741"/>
    <lineage>
        <taxon>Bacteria</taxon>
        <taxon>Pseudomonadati</taxon>
        <taxon>Pseudomonadota</taxon>
        <taxon>Gammaproteobacteria</taxon>
        <taxon>Moraxellales</taxon>
        <taxon>Moraxellaceae</taxon>
        <taxon>Acinetobacter</taxon>
    </lineage>
</organism>
<dbReference type="EMBL" id="APOI01000030">
    <property type="protein sequence ID" value="ENU21547.1"/>
    <property type="molecule type" value="Genomic_DNA"/>
</dbReference>
<protein>
    <recommendedName>
        <fullName evidence="12">RND efflux pump membrane fusion protein barrel-sandwich domain-containing protein</fullName>
    </recommendedName>
</protein>
<dbReference type="PANTHER" id="PTHR30469">
    <property type="entry name" value="MULTIDRUG RESISTANCE PROTEIN MDTA"/>
    <property type="match status" value="1"/>
</dbReference>
<dbReference type="Gene3D" id="1.10.287.470">
    <property type="entry name" value="Helix hairpin bin"/>
    <property type="match status" value="1"/>
</dbReference>
<dbReference type="SUPFAM" id="SSF111369">
    <property type="entry name" value="HlyD-like secretion proteins"/>
    <property type="match status" value="1"/>
</dbReference>
<evidence type="ECO:0000256" key="2">
    <source>
        <dbReference type="ARBA" id="ARBA00009477"/>
    </source>
</evidence>
<dbReference type="PROSITE" id="PS51257">
    <property type="entry name" value="PROKAR_LIPOPROTEIN"/>
    <property type="match status" value="1"/>
</dbReference>
<dbReference type="Proteomes" id="UP000013034">
    <property type="component" value="Unassembled WGS sequence"/>
</dbReference>
<feature type="domain" description="CusB-like beta-barrel" evidence="8">
    <location>
        <begin position="207"/>
        <end position="278"/>
    </location>
</feature>
<comment type="caution">
    <text evidence="10">The sequence shown here is derived from an EMBL/GenBank/DDBJ whole genome shotgun (WGS) entry which is preliminary data.</text>
</comment>
<dbReference type="Pfam" id="PF25876">
    <property type="entry name" value="HH_MFP_RND"/>
    <property type="match status" value="1"/>
</dbReference>
<evidence type="ECO:0000259" key="8">
    <source>
        <dbReference type="Pfam" id="PF25954"/>
    </source>
</evidence>
<dbReference type="NCBIfam" id="TIGR01730">
    <property type="entry name" value="RND_mfp"/>
    <property type="match status" value="1"/>
</dbReference>
<dbReference type="InterPro" id="IPR058625">
    <property type="entry name" value="MdtA-like_BSH"/>
</dbReference>
<dbReference type="InterPro" id="IPR058624">
    <property type="entry name" value="MdtA-like_HH"/>
</dbReference>
<evidence type="ECO:0008006" key="12">
    <source>
        <dbReference type="Google" id="ProtNLM"/>
    </source>
</evidence>
<evidence type="ECO:0000313" key="10">
    <source>
        <dbReference type="EMBL" id="ENU21547.1"/>
    </source>
</evidence>
<accession>A0ABP2TGT8</accession>
<proteinExistence type="inferred from homology"/>
<comment type="similarity">
    <text evidence="2">Belongs to the membrane fusion protein (MFP) (TC 8.A.1) family.</text>
</comment>
<feature type="domain" description="Multidrug resistance protein MdtA-like alpha-helical hairpin" evidence="6">
    <location>
        <begin position="99"/>
        <end position="155"/>
    </location>
</feature>
<dbReference type="InterPro" id="IPR058627">
    <property type="entry name" value="MdtA-like_C"/>
</dbReference>
<feature type="chain" id="PRO_5046925095" description="RND efflux pump membrane fusion protein barrel-sandwich domain-containing protein" evidence="5">
    <location>
        <begin position="22"/>
        <end position="366"/>
    </location>
</feature>
<keyword evidence="4" id="KW-0175">Coiled coil</keyword>
<dbReference type="RefSeq" id="WP_004656927.1">
    <property type="nucleotide sequence ID" value="NZ_KB849179.1"/>
</dbReference>
<feature type="signal peptide" evidence="5">
    <location>
        <begin position="1"/>
        <end position="21"/>
    </location>
</feature>
<feature type="domain" description="Multidrug resistance protein MdtA-like C-terminal permuted SH3" evidence="9">
    <location>
        <begin position="282"/>
        <end position="341"/>
    </location>
</feature>
<dbReference type="Gene3D" id="2.40.30.170">
    <property type="match status" value="1"/>
</dbReference>
<feature type="coiled-coil region" evidence="4">
    <location>
        <begin position="92"/>
        <end position="164"/>
    </location>
</feature>
<dbReference type="Pfam" id="PF25917">
    <property type="entry name" value="BSH_RND"/>
    <property type="match status" value="1"/>
</dbReference>
<sequence>MNQINRIILGLLIVSSVLLSACQKETPKTEEIPYVMVTQPSRNHVDQKSYAGDVQARQQTALAFRVGGQITERYVDVGDRVKVGQVLAKLDVKDAQLQMNAAKAQLQSAEAAAKIAAEEYQRYQQLLPVNAVSRSQFDAVKNQYESAQASLQQARSNYEVSSNQTGYNQLISNKNGVITQRQIEIGQVLAAGQAAYQLAIDGEREVVFGVPEQAVSTIKVGQPAWVTLWSQPDARFAAKVREVSPAADQSRTFTVKVSLLEGQSSIQLGQSARVFFVAQDSNVLSVPLSSVTANDQQAYVWVVNANQSIRKVPVTLGTYGRDSVPVVSGLKATDWVVVGGVHLLRDQQKIHPVDRENRDVTVKTGG</sequence>
<dbReference type="PANTHER" id="PTHR30469:SF15">
    <property type="entry name" value="HLYD FAMILY OF SECRETION PROTEINS"/>
    <property type="match status" value="1"/>
</dbReference>
<evidence type="ECO:0000256" key="1">
    <source>
        <dbReference type="ARBA" id="ARBA00004196"/>
    </source>
</evidence>
<evidence type="ECO:0000313" key="11">
    <source>
        <dbReference type="Proteomes" id="UP000013034"/>
    </source>
</evidence>
<evidence type="ECO:0000256" key="3">
    <source>
        <dbReference type="ARBA" id="ARBA00022448"/>
    </source>
</evidence>
<comment type="subcellular location">
    <subcellularLocation>
        <location evidence="1">Cell envelope</location>
    </subcellularLocation>
</comment>
<evidence type="ECO:0000259" key="6">
    <source>
        <dbReference type="Pfam" id="PF25876"/>
    </source>
</evidence>
<name>A0ABP2TGT8_9GAMM</name>
<evidence type="ECO:0000256" key="4">
    <source>
        <dbReference type="SAM" id="Coils"/>
    </source>
</evidence>
<feature type="domain" description="Multidrug resistance protein MdtA-like barrel-sandwich hybrid" evidence="7">
    <location>
        <begin position="64"/>
        <end position="197"/>
    </location>
</feature>
<dbReference type="Gene3D" id="2.40.420.20">
    <property type="match status" value="1"/>
</dbReference>
<dbReference type="Pfam" id="PF25954">
    <property type="entry name" value="Beta-barrel_RND_2"/>
    <property type="match status" value="1"/>
</dbReference>